<dbReference type="RefSeq" id="WP_197644728.1">
    <property type="nucleotide sequence ID" value="NZ_JAEACP010000012.1"/>
</dbReference>
<reference evidence="2" key="1">
    <citation type="journal article" date="2019" name="Int. J. Syst. Evol. Microbiol.">
        <title>The Global Catalogue of Microorganisms (GCM) 10K type strain sequencing project: providing services to taxonomists for standard genome sequencing and annotation.</title>
        <authorList>
            <consortium name="The Broad Institute Genomics Platform"/>
            <consortium name="The Broad Institute Genome Sequencing Center for Infectious Disease"/>
            <person name="Wu L."/>
            <person name="Ma J."/>
        </authorList>
    </citation>
    <scope>NUCLEOTIDE SEQUENCE [LARGE SCALE GENOMIC DNA]</scope>
    <source>
        <strain evidence="2">KCTC 62102</strain>
    </source>
</reference>
<organism evidence="1 2">
    <name type="scientific">Tabrizicola soli</name>
    <dbReference type="NCBI Taxonomy" id="2185115"/>
    <lineage>
        <taxon>Bacteria</taxon>
        <taxon>Pseudomonadati</taxon>
        <taxon>Pseudomonadota</taxon>
        <taxon>Alphaproteobacteria</taxon>
        <taxon>Rhodobacterales</taxon>
        <taxon>Paracoccaceae</taxon>
        <taxon>Tabrizicola</taxon>
    </lineage>
</organism>
<protein>
    <recommendedName>
        <fullName evidence="3">Restriction endonuclease</fullName>
    </recommendedName>
</protein>
<dbReference type="Pfam" id="PF17411">
    <property type="entry name" value="SmaI"/>
    <property type="match status" value="1"/>
</dbReference>
<dbReference type="InterPro" id="IPR049519">
    <property type="entry name" value="SmaI"/>
</dbReference>
<keyword evidence="2" id="KW-1185">Reference proteome</keyword>
<evidence type="ECO:0000313" key="1">
    <source>
        <dbReference type="EMBL" id="MFC3088497.1"/>
    </source>
</evidence>
<dbReference type="EMBL" id="JBHRSM010000053">
    <property type="protein sequence ID" value="MFC3088497.1"/>
    <property type="molecule type" value="Genomic_DNA"/>
</dbReference>
<evidence type="ECO:0000313" key="2">
    <source>
        <dbReference type="Proteomes" id="UP001595445"/>
    </source>
</evidence>
<dbReference type="Proteomes" id="UP001595445">
    <property type="component" value="Unassembled WGS sequence"/>
</dbReference>
<sequence>MTVIIPGLTPAQLHWVNSVVAKFQAPRTFWADPTSDIINADVLESLGNILLIHHAFSRQALSKDRFEFALEQSLLQCQIPAKLTKSRTNPGADIEIRGVPCSLKTEAAANISRTSVHISKYMELGKGPWLLPDLRDKFLHHLRSYERIFTFRHVGQLPGRMEYELLEIPKDLFLMAANARLIIQEGSRQTPKPGYGYVENGPQLLYALYFDGGSERKLQIKHLDRNLCRLHATWIF</sequence>
<proteinExistence type="predicted"/>
<comment type="caution">
    <text evidence="1">The sequence shown here is derived from an EMBL/GenBank/DDBJ whole genome shotgun (WGS) entry which is preliminary data.</text>
</comment>
<evidence type="ECO:0008006" key="3">
    <source>
        <dbReference type="Google" id="ProtNLM"/>
    </source>
</evidence>
<name>A0ABV7E1K8_9RHOB</name>
<accession>A0ABV7E1K8</accession>
<gene>
    <name evidence="1" type="ORF">ACFOD6_20865</name>
</gene>